<dbReference type="SMR" id="A2E7G5"/>
<dbReference type="AlphaFoldDB" id="A2E7G5"/>
<dbReference type="InParanoid" id="A2E7G5"/>
<keyword evidence="3" id="KW-1185">Reference proteome</keyword>
<dbReference type="EMBL" id="DS113320">
    <property type="protein sequence ID" value="EAY11358.1"/>
    <property type="molecule type" value="Genomic_DNA"/>
</dbReference>
<accession>A2E7G5</accession>
<feature type="transmembrane region" description="Helical" evidence="1">
    <location>
        <begin position="96"/>
        <end position="112"/>
    </location>
</feature>
<reference evidence="2" key="1">
    <citation type="submission" date="2006-10" db="EMBL/GenBank/DDBJ databases">
        <authorList>
            <person name="Amadeo P."/>
            <person name="Zhao Q."/>
            <person name="Wortman J."/>
            <person name="Fraser-Liggett C."/>
            <person name="Carlton J."/>
        </authorList>
    </citation>
    <scope>NUCLEOTIDE SEQUENCE</scope>
    <source>
        <strain evidence="2">G3</strain>
    </source>
</reference>
<dbReference type="KEGG" id="tva:4769307"/>
<evidence type="ECO:0000313" key="3">
    <source>
        <dbReference type="Proteomes" id="UP000001542"/>
    </source>
</evidence>
<dbReference type="Proteomes" id="UP000001542">
    <property type="component" value="Unassembled WGS sequence"/>
</dbReference>
<reference evidence="2" key="2">
    <citation type="journal article" date="2007" name="Science">
        <title>Draft genome sequence of the sexually transmitted pathogen Trichomonas vaginalis.</title>
        <authorList>
            <person name="Carlton J.M."/>
            <person name="Hirt R.P."/>
            <person name="Silva J.C."/>
            <person name="Delcher A.L."/>
            <person name="Schatz M."/>
            <person name="Zhao Q."/>
            <person name="Wortman J.R."/>
            <person name="Bidwell S.L."/>
            <person name="Alsmark U.C.M."/>
            <person name="Besteiro S."/>
            <person name="Sicheritz-Ponten T."/>
            <person name="Noel C.J."/>
            <person name="Dacks J.B."/>
            <person name="Foster P.G."/>
            <person name="Simillion C."/>
            <person name="Van de Peer Y."/>
            <person name="Miranda-Saavedra D."/>
            <person name="Barton G.J."/>
            <person name="Westrop G.D."/>
            <person name="Mueller S."/>
            <person name="Dessi D."/>
            <person name="Fiori P.L."/>
            <person name="Ren Q."/>
            <person name="Paulsen I."/>
            <person name="Zhang H."/>
            <person name="Bastida-Corcuera F.D."/>
            <person name="Simoes-Barbosa A."/>
            <person name="Brown M.T."/>
            <person name="Hayes R.D."/>
            <person name="Mukherjee M."/>
            <person name="Okumura C.Y."/>
            <person name="Schneider R."/>
            <person name="Smith A.J."/>
            <person name="Vanacova S."/>
            <person name="Villalvazo M."/>
            <person name="Haas B.J."/>
            <person name="Pertea M."/>
            <person name="Feldblyum T.V."/>
            <person name="Utterback T.R."/>
            <person name="Shu C.L."/>
            <person name="Osoegawa K."/>
            <person name="de Jong P.J."/>
            <person name="Hrdy I."/>
            <person name="Horvathova L."/>
            <person name="Zubacova Z."/>
            <person name="Dolezal P."/>
            <person name="Malik S.B."/>
            <person name="Logsdon J.M. Jr."/>
            <person name="Henze K."/>
            <person name="Gupta A."/>
            <person name="Wang C.C."/>
            <person name="Dunne R.L."/>
            <person name="Upcroft J.A."/>
            <person name="Upcroft P."/>
            <person name="White O."/>
            <person name="Salzberg S.L."/>
            <person name="Tang P."/>
            <person name="Chiu C.-H."/>
            <person name="Lee Y.-S."/>
            <person name="Embley T.M."/>
            <person name="Coombs G.H."/>
            <person name="Mottram J.C."/>
            <person name="Tachezy J."/>
            <person name="Fraser-Liggett C.M."/>
            <person name="Johnson P.J."/>
        </authorList>
    </citation>
    <scope>NUCLEOTIDE SEQUENCE [LARGE SCALE GENOMIC DNA]</scope>
    <source>
        <strain evidence="2">G3</strain>
    </source>
</reference>
<protein>
    <submittedName>
        <fullName evidence="2">Uncharacterized protein</fullName>
    </submittedName>
</protein>
<dbReference type="VEuPathDB" id="TrichDB:TVAG_379400"/>
<keyword evidence="1" id="KW-0472">Membrane</keyword>
<gene>
    <name evidence="2" type="ORF">TVAG_379400</name>
</gene>
<proteinExistence type="predicted"/>
<dbReference type="VEuPathDB" id="TrichDB:TVAGG3_0339460"/>
<name>A2E7G5_TRIV3</name>
<evidence type="ECO:0000256" key="1">
    <source>
        <dbReference type="SAM" id="Phobius"/>
    </source>
</evidence>
<feature type="transmembrane region" description="Helical" evidence="1">
    <location>
        <begin position="118"/>
        <end position="134"/>
    </location>
</feature>
<keyword evidence="1" id="KW-0812">Transmembrane</keyword>
<organism evidence="2 3">
    <name type="scientific">Trichomonas vaginalis (strain ATCC PRA-98 / G3)</name>
    <dbReference type="NCBI Taxonomy" id="412133"/>
    <lineage>
        <taxon>Eukaryota</taxon>
        <taxon>Metamonada</taxon>
        <taxon>Parabasalia</taxon>
        <taxon>Trichomonadida</taxon>
        <taxon>Trichomonadidae</taxon>
        <taxon>Trichomonas</taxon>
    </lineage>
</organism>
<keyword evidence="1" id="KW-1133">Transmembrane helix</keyword>
<sequence length="173" mass="19913">MEEESNNEAPQFHDIQVTTSDKKFKTTIKDVPIDIKVKDFLALLNKIPELEEYGYTFKIVNESGCLQDDDTIKDDAVCLENAEKFLSPQVKNHKKLVYGMFWVLQAILIVSIYYKHVFIGISIYVVGSIILWLLKRFNPENATITADAIDAFRLFFESLLPTFQLEDAAIKRD</sequence>
<evidence type="ECO:0000313" key="2">
    <source>
        <dbReference type="EMBL" id="EAY11358.1"/>
    </source>
</evidence>
<dbReference type="RefSeq" id="XP_001323581.1">
    <property type="nucleotide sequence ID" value="XM_001323546.1"/>
</dbReference>